<feature type="compositionally biased region" description="Polar residues" evidence="2">
    <location>
        <begin position="122"/>
        <end position="137"/>
    </location>
</feature>
<dbReference type="Pfam" id="PF07776">
    <property type="entry name" value="zf-AD"/>
    <property type="match status" value="1"/>
</dbReference>
<dbReference type="Proteomes" id="UP000002358">
    <property type="component" value="Chromosome 4"/>
</dbReference>
<feature type="region of interest" description="Disordered" evidence="2">
    <location>
        <begin position="122"/>
        <end position="245"/>
    </location>
</feature>
<dbReference type="OrthoDB" id="7600240at2759"/>
<dbReference type="SMART" id="SM00868">
    <property type="entry name" value="zf-AD"/>
    <property type="match status" value="1"/>
</dbReference>
<evidence type="ECO:0000313" key="5">
    <source>
        <dbReference type="Proteomes" id="UP000002358"/>
    </source>
</evidence>
<reference evidence="4" key="1">
    <citation type="submission" date="2021-01" db="UniProtKB">
        <authorList>
            <consortium name="EnsemblMetazoa"/>
        </authorList>
    </citation>
    <scope>IDENTIFICATION</scope>
</reference>
<keyword evidence="5" id="KW-1185">Reference proteome</keyword>
<feature type="binding site" evidence="1">
    <location>
        <position position="89"/>
    </location>
    <ligand>
        <name>Zn(2+)</name>
        <dbReference type="ChEBI" id="CHEBI:29105"/>
    </ligand>
</feature>
<dbReference type="PROSITE" id="PS51915">
    <property type="entry name" value="ZAD"/>
    <property type="match status" value="1"/>
</dbReference>
<dbReference type="PANTHER" id="PTHR10773:SF19">
    <property type="match status" value="1"/>
</dbReference>
<protein>
    <recommendedName>
        <fullName evidence="3">ZAD domain-containing protein</fullName>
    </recommendedName>
</protein>
<feature type="binding site" evidence="1">
    <location>
        <position position="92"/>
    </location>
    <ligand>
        <name>Zn(2+)</name>
        <dbReference type="ChEBI" id="CHEBI:29105"/>
    </ligand>
</feature>
<dbReference type="EnsemblMetazoa" id="XM_031928787">
    <property type="protein sequence ID" value="XP_031784647"/>
    <property type="gene ID" value="LOC100680066"/>
</dbReference>
<feature type="compositionally biased region" description="Basic and acidic residues" evidence="2">
    <location>
        <begin position="173"/>
        <end position="194"/>
    </location>
</feature>
<dbReference type="AlphaFoldDB" id="A0A7M7LV51"/>
<evidence type="ECO:0000259" key="3">
    <source>
        <dbReference type="PROSITE" id="PS51915"/>
    </source>
</evidence>
<keyword evidence="1" id="KW-0862">Zinc</keyword>
<keyword evidence="1" id="KW-0863">Zinc-finger</keyword>
<dbReference type="EnsemblMetazoa" id="XM_008216537">
    <property type="protein sequence ID" value="XP_008214759"/>
    <property type="gene ID" value="LOC100680066"/>
</dbReference>
<evidence type="ECO:0000256" key="1">
    <source>
        <dbReference type="PROSITE-ProRule" id="PRU01263"/>
    </source>
</evidence>
<evidence type="ECO:0000256" key="2">
    <source>
        <dbReference type="SAM" id="MobiDB-lite"/>
    </source>
</evidence>
<dbReference type="EnsemblMetazoa" id="XM_008216586">
    <property type="protein sequence ID" value="XP_008214808"/>
    <property type="gene ID" value="LOC100680066"/>
</dbReference>
<dbReference type="PANTHER" id="PTHR10773">
    <property type="entry name" value="DNA-DIRECTED RNA POLYMERASES I, II, AND III SUBUNIT RPABC2"/>
    <property type="match status" value="1"/>
</dbReference>
<dbReference type="RefSeq" id="XP_008214808.1">
    <property type="nucleotide sequence ID" value="XM_008216586.2"/>
</dbReference>
<evidence type="ECO:0000313" key="4">
    <source>
        <dbReference type="EnsemblMetazoa" id="XP_008214808"/>
    </source>
</evidence>
<dbReference type="GO" id="GO:0008270">
    <property type="term" value="F:zinc ion binding"/>
    <property type="evidence" value="ECO:0007669"/>
    <property type="project" value="UniProtKB-UniRule"/>
</dbReference>
<dbReference type="SUPFAM" id="SSF57716">
    <property type="entry name" value="Glucocorticoid receptor-like (DNA-binding domain)"/>
    <property type="match status" value="1"/>
</dbReference>
<feature type="binding site" evidence="1">
    <location>
        <position position="41"/>
    </location>
    <ligand>
        <name>Zn(2+)</name>
        <dbReference type="ChEBI" id="CHEBI:29105"/>
    </ligand>
</feature>
<dbReference type="Gene3D" id="3.40.1800.20">
    <property type="match status" value="1"/>
</dbReference>
<keyword evidence="1" id="KW-0479">Metal-binding</keyword>
<dbReference type="InterPro" id="IPR012934">
    <property type="entry name" value="Znf_AD"/>
</dbReference>
<feature type="compositionally biased region" description="Basic and acidic residues" evidence="2">
    <location>
        <begin position="465"/>
        <end position="478"/>
    </location>
</feature>
<name>A0A7M7LV51_NASVI</name>
<feature type="compositionally biased region" description="Basic and acidic residues" evidence="2">
    <location>
        <begin position="138"/>
        <end position="147"/>
    </location>
</feature>
<dbReference type="InParanoid" id="A0A7M7LV51"/>
<feature type="compositionally biased region" description="Basic and acidic residues" evidence="2">
    <location>
        <begin position="231"/>
        <end position="245"/>
    </location>
</feature>
<feature type="compositionally biased region" description="Acidic residues" evidence="2">
    <location>
        <begin position="148"/>
        <end position="166"/>
    </location>
</feature>
<organism evidence="4 5">
    <name type="scientific">Nasonia vitripennis</name>
    <name type="common">Parasitic wasp</name>
    <dbReference type="NCBI Taxonomy" id="7425"/>
    <lineage>
        <taxon>Eukaryota</taxon>
        <taxon>Metazoa</taxon>
        <taxon>Ecdysozoa</taxon>
        <taxon>Arthropoda</taxon>
        <taxon>Hexapoda</taxon>
        <taxon>Insecta</taxon>
        <taxon>Pterygota</taxon>
        <taxon>Neoptera</taxon>
        <taxon>Endopterygota</taxon>
        <taxon>Hymenoptera</taxon>
        <taxon>Apocrita</taxon>
        <taxon>Proctotrupomorpha</taxon>
        <taxon>Chalcidoidea</taxon>
        <taxon>Pteromalidae</taxon>
        <taxon>Pteromalinae</taxon>
        <taxon>Nasonia</taxon>
    </lineage>
</organism>
<feature type="binding site" evidence="1">
    <location>
        <position position="38"/>
    </location>
    <ligand>
        <name>Zn(2+)</name>
        <dbReference type="ChEBI" id="CHEBI:29105"/>
    </ligand>
</feature>
<dbReference type="GO" id="GO:0005634">
    <property type="term" value="C:nucleus"/>
    <property type="evidence" value="ECO:0007669"/>
    <property type="project" value="InterPro"/>
</dbReference>
<dbReference type="RefSeq" id="XP_031784647.1">
    <property type="nucleotide sequence ID" value="XM_031928787.1"/>
</dbReference>
<feature type="domain" description="ZAD" evidence="3">
    <location>
        <begin position="36"/>
        <end position="116"/>
    </location>
</feature>
<feature type="region of interest" description="Disordered" evidence="2">
    <location>
        <begin position="465"/>
        <end position="485"/>
    </location>
</feature>
<accession>A0A7M7LV51</accession>
<proteinExistence type="predicted"/>
<sequence>MASIMYDKKKLKNKKHYAERGIDNREYNIMKEKHNQLCRLCAESKSGLVGIYKIEGRTLKIESKIAKCLHIQLFCLQVFLDDLLPLSVCHECCTLLNICNDFYEKANDAQCNLHDMLVSKETSQSRAVSEVKSNSVEKTGDTSKGETIEVEVDLVPEEIADDEEYSDSGNNDTGERDQISQTEVKDGKDNDSKSATENGSLNQNNKKKVKRKSSSNETNENAKKAKYCGTNDKRADGNPLSKREMGPGCDSSCRFKCQTKVTYEERVQLFEEFWNIGNHSLQWRYIDKMLHWSEPQNRTEQQKNVEGLRKKFSYHYFLDLGTKKQKVCQTMFLDTFDISGAWIRTIAKKKINGEFTLSDMRGKHNNKPKRIPVEIRNSVDEHIRSFPKIKSHCCGESIQREYLDATLNIKKMYTMYKSWMESTGRKEIASEHCYRDTFNNSYDLSFHRPKKDQCELYIEHKFRSDERKQKQETHDVKDSQNLMDQSSIPEQQSLIPEQQSWIPEQQSLILHQQSSIPHQQYHDYYSTIL</sequence>
<dbReference type="RefSeq" id="XP_008214759.1">
    <property type="nucleotide sequence ID" value="XM_008216537.2"/>
</dbReference>
<dbReference type="GeneID" id="100680066"/>